<keyword evidence="7" id="KW-1185">Reference proteome</keyword>
<dbReference type="PROSITE" id="PS51123">
    <property type="entry name" value="OMPA_2"/>
    <property type="match status" value="1"/>
</dbReference>
<dbReference type="PRINTS" id="PR01021">
    <property type="entry name" value="OMPADOMAIN"/>
</dbReference>
<dbReference type="InterPro" id="IPR050330">
    <property type="entry name" value="Bact_OuterMem_StrucFunc"/>
</dbReference>
<evidence type="ECO:0000313" key="6">
    <source>
        <dbReference type="EMBL" id="NEK23172.1"/>
    </source>
</evidence>
<dbReference type="GO" id="GO:0009279">
    <property type="term" value="C:cell outer membrane"/>
    <property type="evidence" value="ECO:0007669"/>
    <property type="project" value="UniProtKB-SubCell"/>
</dbReference>
<evidence type="ECO:0000259" key="5">
    <source>
        <dbReference type="PROSITE" id="PS51123"/>
    </source>
</evidence>
<dbReference type="InterPro" id="IPR006664">
    <property type="entry name" value="OMP_bac"/>
</dbReference>
<dbReference type="PANTHER" id="PTHR30329:SF21">
    <property type="entry name" value="LIPOPROTEIN YIAD-RELATED"/>
    <property type="match status" value="1"/>
</dbReference>
<protein>
    <submittedName>
        <fullName evidence="6">OmpA family protein</fullName>
    </submittedName>
</protein>
<comment type="caution">
    <text evidence="6">The sequence shown here is derived from an EMBL/GenBank/DDBJ whole genome shotgun (WGS) entry which is preliminary data.</text>
</comment>
<dbReference type="InterPro" id="IPR036737">
    <property type="entry name" value="OmpA-like_sf"/>
</dbReference>
<dbReference type="InterPro" id="IPR006665">
    <property type="entry name" value="OmpA-like"/>
</dbReference>
<sequence>MIAVAGGVGVMLVGVIAALVLQMEPAAQPTQLTVAPQPQTIETIITPPAPATMAVAEQEFTEPENELTAAIKRAMAQDMESPAQESTVQEAPEQTTTLNFAPDPVLPQAGAAPVATSDCVTRLDTYLAPLFVQFDLGSTVITPENAELLSRISDKIITCEDAYVMVAGHADTSGDDATNMALSWERADRTLNRLVALGVNPDAVEAVGFGARAPLSQGSSEEDDVDRRVDFRVLRLRRDQ</sequence>
<evidence type="ECO:0000256" key="4">
    <source>
        <dbReference type="PROSITE-ProRule" id="PRU00473"/>
    </source>
</evidence>
<evidence type="ECO:0000256" key="1">
    <source>
        <dbReference type="ARBA" id="ARBA00004442"/>
    </source>
</evidence>
<accession>A0A6P0CAL8</accession>
<gene>
    <name evidence="6" type="ORF">GV827_12250</name>
</gene>
<keyword evidence="2 4" id="KW-0472">Membrane</keyword>
<reference evidence="6 7" key="1">
    <citation type="submission" date="2020-01" db="EMBL/GenBank/DDBJ databases">
        <title>Sulfitobacter sediminilitoris sp. nov., isolated from a tidal flat.</title>
        <authorList>
            <person name="Park S."/>
            <person name="Yoon J.-H."/>
        </authorList>
    </citation>
    <scope>NUCLEOTIDE SEQUENCE [LARGE SCALE GENOMIC DNA]</scope>
    <source>
        <strain evidence="6 7">JBTF-M27</strain>
    </source>
</reference>
<dbReference type="Gene3D" id="3.30.1330.60">
    <property type="entry name" value="OmpA-like domain"/>
    <property type="match status" value="1"/>
</dbReference>
<dbReference type="SUPFAM" id="SSF103088">
    <property type="entry name" value="OmpA-like"/>
    <property type="match status" value="1"/>
</dbReference>
<name>A0A6P0CAL8_9RHOB</name>
<dbReference type="RefSeq" id="WP_164354087.1">
    <property type="nucleotide sequence ID" value="NZ_JAABNT010000006.1"/>
</dbReference>
<comment type="subcellular location">
    <subcellularLocation>
        <location evidence="1">Cell outer membrane</location>
    </subcellularLocation>
</comment>
<dbReference type="EMBL" id="JAABNT010000006">
    <property type="protein sequence ID" value="NEK23172.1"/>
    <property type="molecule type" value="Genomic_DNA"/>
</dbReference>
<evidence type="ECO:0000256" key="2">
    <source>
        <dbReference type="ARBA" id="ARBA00023136"/>
    </source>
</evidence>
<organism evidence="6 7">
    <name type="scientific">Sulfitobacter sediminilitoris</name>
    <dbReference type="NCBI Taxonomy" id="2698830"/>
    <lineage>
        <taxon>Bacteria</taxon>
        <taxon>Pseudomonadati</taxon>
        <taxon>Pseudomonadota</taxon>
        <taxon>Alphaproteobacteria</taxon>
        <taxon>Rhodobacterales</taxon>
        <taxon>Roseobacteraceae</taxon>
        <taxon>Sulfitobacter</taxon>
    </lineage>
</organism>
<proteinExistence type="predicted"/>
<evidence type="ECO:0000256" key="3">
    <source>
        <dbReference type="ARBA" id="ARBA00023237"/>
    </source>
</evidence>
<dbReference type="Proteomes" id="UP000468591">
    <property type="component" value="Unassembled WGS sequence"/>
</dbReference>
<dbReference type="CDD" id="cd07185">
    <property type="entry name" value="OmpA_C-like"/>
    <property type="match status" value="1"/>
</dbReference>
<keyword evidence="3" id="KW-0998">Cell outer membrane</keyword>
<dbReference type="Pfam" id="PF00691">
    <property type="entry name" value="OmpA"/>
    <property type="match status" value="1"/>
</dbReference>
<evidence type="ECO:0000313" key="7">
    <source>
        <dbReference type="Proteomes" id="UP000468591"/>
    </source>
</evidence>
<feature type="domain" description="OmpA-like" evidence="5">
    <location>
        <begin position="121"/>
        <end position="237"/>
    </location>
</feature>
<dbReference type="AlphaFoldDB" id="A0A6P0CAL8"/>
<dbReference type="PANTHER" id="PTHR30329">
    <property type="entry name" value="STATOR ELEMENT OF FLAGELLAR MOTOR COMPLEX"/>
    <property type="match status" value="1"/>
</dbReference>